<gene>
    <name evidence="5" type="ORF">GLV84_06230</name>
</gene>
<sequence length="293" mass="32964">MNLKRVIVFVLTVIIMLSGCSFNQNQSQQSGKTSDKVPNRIISLMPSNTEILYELGLGKHVVGVSTVDDYPKDVREKTQFDAMKLNKESLIKAQPDLILAHESQKASQGKVLKSLEHSGIHVVYVKDAHSIKDMYESFAQIGKVTHKEREAQALIKETQANIDKITKQTKKKKTNPNVFIEIASEPEIYSVGQKTFMDDMLTQLHAKNVFHDQQAWPTVSKEQIIQKNPDVMITTSGVSTKEYQQLVAQRGGFNKVNAVKNNRIIALNDDVLSRPGPRIDEAMKQLSDAIYEK</sequence>
<dbReference type="PROSITE" id="PS51257">
    <property type="entry name" value="PROKAR_LIPOPROTEIN"/>
    <property type="match status" value="1"/>
</dbReference>
<dbReference type="SUPFAM" id="SSF53807">
    <property type="entry name" value="Helical backbone' metal receptor"/>
    <property type="match status" value="1"/>
</dbReference>
<feature type="domain" description="Fe/B12 periplasmic-binding" evidence="4">
    <location>
        <begin position="40"/>
        <end position="293"/>
    </location>
</feature>
<evidence type="ECO:0000313" key="6">
    <source>
        <dbReference type="Proteomes" id="UP000646308"/>
    </source>
</evidence>
<dbReference type="Gene3D" id="3.40.50.1980">
    <property type="entry name" value="Nitrogenase molybdenum iron protein domain"/>
    <property type="match status" value="2"/>
</dbReference>
<reference evidence="5" key="1">
    <citation type="submission" date="2019-11" db="EMBL/GenBank/DDBJ databases">
        <title>Whole genome comparisons of Staphylococcus agnetis isolates from cattle and chickens.</title>
        <authorList>
            <person name="Rhoads D."/>
            <person name="Shwani A."/>
            <person name="Adkins P."/>
            <person name="Calcutt M."/>
            <person name="Middleton J."/>
        </authorList>
    </citation>
    <scope>NUCLEOTIDE SEQUENCE</scope>
    <source>
        <strain evidence="5">1387</strain>
    </source>
</reference>
<dbReference type="RefSeq" id="WP_060552370.1">
    <property type="nucleotide sequence ID" value="NZ_CP009623.1"/>
</dbReference>
<dbReference type="EMBL" id="WMFL01000073">
    <property type="protein sequence ID" value="NJI02417.1"/>
    <property type="molecule type" value="Genomic_DNA"/>
</dbReference>
<dbReference type="PROSITE" id="PS50983">
    <property type="entry name" value="FE_B12_PBP"/>
    <property type="match status" value="1"/>
</dbReference>
<dbReference type="InterPro" id="IPR050902">
    <property type="entry name" value="ABC_Transporter_SBP"/>
</dbReference>
<dbReference type="InterPro" id="IPR002491">
    <property type="entry name" value="ABC_transptr_periplasmic_BD"/>
</dbReference>
<dbReference type="PANTHER" id="PTHR30535">
    <property type="entry name" value="VITAMIN B12-BINDING PROTEIN"/>
    <property type="match status" value="1"/>
</dbReference>
<evidence type="ECO:0000256" key="3">
    <source>
        <dbReference type="SAM" id="Coils"/>
    </source>
</evidence>
<dbReference type="PANTHER" id="PTHR30535:SF34">
    <property type="entry name" value="MOLYBDATE-BINDING PROTEIN MOLA"/>
    <property type="match status" value="1"/>
</dbReference>
<keyword evidence="2" id="KW-0732">Signal</keyword>
<comment type="similarity">
    <text evidence="1">Belongs to the bacterial solute-binding protein 8 family.</text>
</comment>
<dbReference type="Proteomes" id="UP000646308">
    <property type="component" value="Unassembled WGS sequence"/>
</dbReference>
<organism evidence="5 6">
    <name type="scientific">Staphylococcus agnetis</name>
    <dbReference type="NCBI Taxonomy" id="985762"/>
    <lineage>
        <taxon>Bacteria</taxon>
        <taxon>Bacillati</taxon>
        <taxon>Bacillota</taxon>
        <taxon>Bacilli</taxon>
        <taxon>Bacillales</taxon>
        <taxon>Staphylococcaceae</taxon>
        <taxon>Staphylococcus</taxon>
    </lineage>
</organism>
<dbReference type="GO" id="GO:0071281">
    <property type="term" value="P:cellular response to iron ion"/>
    <property type="evidence" value="ECO:0007669"/>
    <property type="project" value="TreeGrafter"/>
</dbReference>
<proteinExistence type="inferred from homology"/>
<evidence type="ECO:0000256" key="2">
    <source>
        <dbReference type="ARBA" id="ARBA00022729"/>
    </source>
</evidence>
<evidence type="ECO:0000313" key="5">
    <source>
        <dbReference type="EMBL" id="NJI02417.1"/>
    </source>
</evidence>
<dbReference type="FunFam" id="3.40.50.1980:FF:000035">
    <property type="entry name" value="Iron ABC transporter substrate-binding protein"/>
    <property type="match status" value="1"/>
</dbReference>
<accession>A0A2T4MPG7</accession>
<dbReference type="KEGG" id="sagq:EP23_11520"/>
<dbReference type="InterPro" id="IPR054828">
    <property type="entry name" value="Vit_B12_bind_prot"/>
</dbReference>
<dbReference type="OrthoDB" id="9816357at2"/>
<feature type="coiled-coil region" evidence="3">
    <location>
        <begin position="148"/>
        <end position="175"/>
    </location>
</feature>
<keyword evidence="3" id="KW-0175">Coiled coil</keyword>
<protein>
    <submittedName>
        <fullName evidence="5">ABC transporter substrate-binding protein</fullName>
    </submittedName>
</protein>
<dbReference type="CDD" id="cd01143">
    <property type="entry name" value="YvrC"/>
    <property type="match status" value="1"/>
</dbReference>
<comment type="caution">
    <text evidence="5">The sequence shown here is derived from an EMBL/GenBank/DDBJ whole genome shotgun (WGS) entry which is preliminary data.</text>
</comment>
<dbReference type="NCBIfam" id="NF038402">
    <property type="entry name" value="TroA_like"/>
    <property type="match status" value="1"/>
</dbReference>
<dbReference type="Pfam" id="PF01497">
    <property type="entry name" value="Peripla_BP_2"/>
    <property type="match status" value="1"/>
</dbReference>
<name>A0A2T4MPG7_9STAP</name>
<dbReference type="GeneID" id="57690808"/>
<dbReference type="AlphaFoldDB" id="A0A2T4MPG7"/>
<evidence type="ECO:0000256" key="1">
    <source>
        <dbReference type="ARBA" id="ARBA00008814"/>
    </source>
</evidence>
<evidence type="ECO:0000259" key="4">
    <source>
        <dbReference type="PROSITE" id="PS50983"/>
    </source>
</evidence>